<dbReference type="GO" id="GO:0005886">
    <property type="term" value="C:plasma membrane"/>
    <property type="evidence" value="ECO:0007669"/>
    <property type="project" value="UniProtKB-SubCell"/>
</dbReference>
<evidence type="ECO:0000256" key="6">
    <source>
        <dbReference type="ARBA" id="ARBA00022989"/>
    </source>
</evidence>
<dbReference type="Proteomes" id="UP000319353">
    <property type="component" value="Unassembled WGS sequence"/>
</dbReference>
<keyword evidence="4 10" id="KW-0808">Transferase</keyword>
<sequence length="489" mass="52101">MTPGRDDARHRMTATSARPSGAGNPDGRAERGRPGPLLWIAAAATVLVFLGRDAHRLSAPFGPSHDGFNAALFMTGGRAIVEEGPIESRLGASSRTLFGDRVVYAHHPPLIYLASALAFTLPGPVEARARLPAVVSGLAVLFFTVILLHHSGLGPGAAAVGLLFAFGTPMFFVFGAMTEPDVLGLAPMTGLTLLWQRSRRGVDAPLWALGSAAAAGALTSWQASLFSALVGTALLLERRRSAAAAVLLGTAVGAVLTGLWMLWAYQGDVREFIERARLRAGAGDSDRVSILQAARQQLRYLRDLFPVGSWLVVAVAGLGLLDRRTRPLVAVSLGTVLGYAVVFKNGAYDHSYWLYCLLLPLPLGAAVAADAVSRWLARHRLPRLAPAAFAAPLVVALALTVWRPSNDQGQNRIGAALGAQARAIDWPGGQRYAYHTFGGDGYTDLLPWLRFYARREPFGIDGPASVPQGQVVLRLVDGRLRADPGERQP</sequence>
<dbReference type="PANTHER" id="PTHR33908:SF11">
    <property type="entry name" value="MEMBRANE PROTEIN"/>
    <property type="match status" value="1"/>
</dbReference>
<dbReference type="PANTHER" id="PTHR33908">
    <property type="entry name" value="MANNOSYLTRANSFERASE YKCB-RELATED"/>
    <property type="match status" value="1"/>
</dbReference>
<evidence type="ECO:0000256" key="9">
    <source>
        <dbReference type="SAM" id="Phobius"/>
    </source>
</evidence>
<dbReference type="InterPro" id="IPR050297">
    <property type="entry name" value="LipidA_mod_glycosyltrf_83"/>
</dbReference>
<organism evidence="10 11">
    <name type="scientific">Candidatus Segetimicrobium genomatis</name>
    <dbReference type="NCBI Taxonomy" id="2569760"/>
    <lineage>
        <taxon>Bacteria</taxon>
        <taxon>Bacillati</taxon>
        <taxon>Candidatus Sysuimicrobiota</taxon>
        <taxon>Candidatus Sysuimicrobiia</taxon>
        <taxon>Candidatus Sysuimicrobiales</taxon>
        <taxon>Candidatus Segetimicrobiaceae</taxon>
        <taxon>Candidatus Segetimicrobium</taxon>
    </lineage>
</organism>
<evidence type="ECO:0000256" key="1">
    <source>
        <dbReference type="ARBA" id="ARBA00004651"/>
    </source>
</evidence>
<keyword evidence="6 9" id="KW-1133">Transmembrane helix</keyword>
<dbReference type="GO" id="GO:0016763">
    <property type="term" value="F:pentosyltransferase activity"/>
    <property type="evidence" value="ECO:0007669"/>
    <property type="project" value="TreeGrafter"/>
</dbReference>
<evidence type="ECO:0000256" key="4">
    <source>
        <dbReference type="ARBA" id="ARBA00022679"/>
    </source>
</evidence>
<protein>
    <submittedName>
        <fullName evidence="10">Glycosyltransferase family 39 protein</fullName>
    </submittedName>
</protein>
<name>A0A537L524_9BACT</name>
<feature type="transmembrane region" description="Helical" evidence="9">
    <location>
        <begin position="384"/>
        <end position="402"/>
    </location>
</feature>
<evidence type="ECO:0000256" key="2">
    <source>
        <dbReference type="ARBA" id="ARBA00022475"/>
    </source>
</evidence>
<feature type="transmembrane region" description="Helical" evidence="9">
    <location>
        <begin position="352"/>
        <end position="372"/>
    </location>
</feature>
<feature type="transmembrane region" description="Helical" evidence="9">
    <location>
        <begin position="328"/>
        <end position="346"/>
    </location>
</feature>
<proteinExistence type="predicted"/>
<feature type="transmembrane region" description="Helical" evidence="9">
    <location>
        <begin position="206"/>
        <end position="236"/>
    </location>
</feature>
<feature type="compositionally biased region" description="Basic and acidic residues" evidence="8">
    <location>
        <begin position="1"/>
        <end position="10"/>
    </location>
</feature>
<comment type="caution">
    <text evidence="10">The sequence shown here is derived from an EMBL/GenBank/DDBJ whole genome shotgun (WGS) entry which is preliminary data.</text>
</comment>
<keyword evidence="5 9" id="KW-0812">Transmembrane</keyword>
<evidence type="ECO:0000256" key="3">
    <source>
        <dbReference type="ARBA" id="ARBA00022676"/>
    </source>
</evidence>
<evidence type="ECO:0000256" key="7">
    <source>
        <dbReference type="ARBA" id="ARBA00023136"/>
    </source>
</evidence>
<dbReference type="GO" id="GO:0009103">
    <property type="term" value="P:lipopolysaccharide biosynthetic process"/>
    <property type="evidence" value="ECO:0007669"/>
    <property type="project" value="UniProtKB-ARBA"/>
</dbReference>
<dbReference type="EMBL" id="VBAL01000064">
    <property type="protein sequence ID" value="TMJ03098.1"/>
    <property type="molecule type" value="Genomic_DNA"/>
</dbReference>
<feature type="transmembrane region" description="Helical" evidence="9">
    <location>
        <begin position="129"/>
        <end position="149"/>
    </location>
</feature>
<keyword evidence="2" id="KW-1003">Cell membrane</keyword>
<evidence type="ECO:0000256" key="5">
    <source>
        <dbReference type="ARBA" id="ARBA00022692"/>
    </source>
</evidence>
<evidence type="ECO:0000256" key="8">
    <source>
        <dbReference type="SAM" id="MobiDB-lite"/>
    </source>
</evidence>
<feature type="region of interest" description="Disordered" evidence="8">
    <location>
        <begin position="1"/>
        <end position="31"/>
    </location>
</feature>
<gene>
    <name evidence="10" type="ORF">E6H01_05780</name>
</gene>
<reference evidence="10 11" key="1">
    <citation type="journal article" date="2019" name="Nat. Microbiol.">
        <title>Mediterranean grassland soil C-N compound turnover is dependent on rainfall and depth, and is mediated by genomically divergent microorganisms.</title>
        <authorList>
            <person name="Diamond S."/>
            <person name="Andeer P.F."/>
            <person name="Li Z."/>
            <person name="Crits-Christoph A."/>
            <person name="Burstein D."/>
            <person name="Anantharaman K."/>
            <person name="Lane K.R."/>
            <person name="Thomas B.C."/>
            <person name="Pan C."/>
            <person name="Northen T.R."/>
            <person name="Banfield J.F."/>
        </authorList>
    </citation>
    <scope>NUCLEOTIDE SEQUENCE [LARGE SCALE GENOMIC DNA]</scope>
    <source>
        <strain evidence="10">NP_4</strain>
    </source>
</reference>
<keyword evidence="7 9" id="KW-0472">Membrane</keyword>
<feature type="transmembrane region" description="Helical" evidence="9">
    <location>
        <begin position="304"/>
        <end position="321"/>
    </location>
</feature>
<evidence type="ECO:0000313" key="11">
    <source>
        <dbReference type="Proteomes" id="UP000319353"/>
    </source>
</evidence>
<evidence type="ECO:0000313" key="10">
    <source>
        <dbReference type="EMBL" id="TMJ03098.1"/>
    </source>
</evidence>
<feature type="transmembrane region" description="Helical" evidence="9">
    <location>
        <begin position="243"/>
        <end position="265"/>
    </location>
</feature>
<keyword evidence="3" id="KW-0328">Glycosyltransferase</keyword>
<comment type="subcellular location">
    <subcellularLocation>
        <location evidence="1">Cell membrane</location>
        <topology evidence="1">Multi-pass membrane protein</topology>
    </subcellularLocation>
</comment>
<feature type="transmembrane region" description="Helical" evidence="9">
    <location>
        <begin position="156"/>
        <end position="177"/>
    </location>
</feature>
<accession>A0A537L524</accession>
<dbReference type="AlphaFoldDB" id="A0A537L524"/>